<keyword evidence="5" id="KW-1185">Reference proteome</keyword>
<evidence type="ECO:0000256" key="2">
    <source>
        <dbReference type="ARBA" id="ARBA00022705"/>
    </source>
</evidence>
<organism evidence="4 5">
    <name type="scientific">Brevibacterium aurantiacum</name>
    <dbReference type="NCBI Taxonomy" id="273384"/>
    <lineage>
        <taxon>Bacteria</taxon>
        <taxon>Bacillati</taxon>
        <taxon>Actinomycetota</taxon>
        <taxon>Actinomycetes</taxon>
        <taxon>Micrococcales</taxon>
        <taxon>Brevibacteriaceae</taxon>
        <taxon>Brevibacterium</taxon>
    </lineage>
</organism>
<dbReference type="GO" id="GO:0006260">
    <property type="term" value="P:DNA replication"/>
    <property type="evidence" value="ECO:0007669"/>
    <property type="project" value="UniProtKB-KW"/>
</dbReference>
<reference evidence="4" key="1">
    <citation type="submission" date="2017-03" db="EMBL/GenBank/DDBJ databases">
        <authorList>
            <person name="Monnet C."/>
        </authorList>
    </citation>
    <scope>NUCLEOTIDE SEQUENCE [LARGE SCALE GENOMIC DNA]</scope>
    <source>
        <strain evidence="4">ATCC 9175</strain>
    </source>
</reference>
<evidence type="ECO:0000256" key="1">
    <source>
        <dbReference type="ARBA" id="ARBA00008909"/>
    </source>
</evidence>
<proteinExistence type="inferred from homology"/>
<evidence type="ECO:0000313" key="4">
    <source>
        <dbReference type="EMBL" id="SMX88425.1"/>
    </source>
</evidence>
<dbReference type="InterPro" id="IPR000989">
    <property type="entry name" value="Rep"/>
</dbReference>
<evidence type="ECO:0000256" key="3">
    <source>
        <dbReference type="SAM" id="MobiDB-lite"/>
    </source>
</evidence>
<dbReference type="Proteomes" id="UP000234525">
    <property type="component" value="Unassembled WGS sequence"/>
</dbReference>
<gene>
    <name evidence="4" type="ORF">BAUR9175_02583</name>
</gene>
<comment type="caution">
    <text evidence="4">The sequence shown here is derived from an EMBL/GenBank/DDBJ whole genome shotgun (WGS) entry which is preliminary data.</text>
</comment>
<dbReference type="EMBL" id="FXZB01000017">
    <property type="protein sequence ID" value="SMX88425.1"/>
    <property type="molecule type" value="Genomic_DNA"/>
</dbReference>
<sequence length="454" mass="50058">MQSSAQNHYIQEHGHSRSVWSKGSLLGGVSVAAGRGGDAASLRARARTESARSSDEGTAAEPPLVNRGQLFTPTLNEQRQERQQRRAEKIRFRQGLRRFAKRKSVQLCGSRVCSSSGVGVRVAETDSGRRAGFAGLSTCGNLWLCPVCSAKISARRAEELGTVLKNARTAGYDLALVTLTVRHTAEDSLREVWAAVSRGWHRVTSGKPWLTDKERFEIPGWVKAVEVTHSPRHGWHVHVHSVVAYRGSPGDATALGQRMFERWQSGLKATKGHKGFTALPGYGVDVQVADGRSLGNLGMYLSKLGADLGGLSREVTQGTHKVARSKNRTPFQIGRDLVASAEKHDRKIWDEWQEAAPGHRQMSWAKGFRERFGLDAEEVSDEQIAAEELGTDDDTVCVLPSPEWKKIKHRSWELLNIAENHGVDGLLRWLTRQGVGWEPAPLRERRQGAYGGSS</sequence>
<feature type="compositionally biased region" description="Basic and acidic residues" evidence="3">
    <location>
        <begin position="78"/>
        <end position="87"/>
    </location>
</feature>
<dbReference type="GO" id="GO:0003677">
    <property type="term" value="F:DNA binding"/>
    <property type="evidence" value="ECO:0007669"/>
    <property type="project" value="InterPro"/>
</dbReference>
<dbReference type="AlphaFoldDB" id="A0A2H1JLL6"/>
<feature type="compositionally biased region" description="Basic and acidic residues" evidence="3">
    <location>
        <begin position="46"/>
        <end position="55"/>
    </location>
</feature>
<name>A0A2H1JLL6_BREAU</name>
<dbReference type="Pfam" id="PF01446">
    <property type="entry name" value="Rep_1"/>
    <property type="match status" value="1"/>
</dbReference>
<keyword evidence="2" id="KW-0235">DNA replication</keyword>
<comment type="similarity">
    <text evidence="1">Belongs to the Gram-positive plasmids replication protein type 1 family.</text>
</comment>
<dbReference type="RefSeq" id="WP_257944333.1">
    <property type="nucleotide sequence ID" value="NZ_FXZB01000017.1"/>
</dbReference>
<feature type="region of interest" description="Disordered" evidence="3">
    <location>
        <begin position="35"/>
        <end position="87"/>
    </location>
</feature>
<accession>A0A2H1JLL6</accession>
<protein>
    <submittedName>
        <fullName evidence="4">Uncharacterized protein</fullName>
    </submittedName>
</protein>
<evidence type="ECO:0000313" key="5">
    <source>
        <dbReference type="Proteomes" id="UP000234525"/>
    </source>
</evidence>